<reference evidence="10" key="1">
    <citation type="journal article" date="2017" name="Nat. Microbiol.">
        <title>Global analysis of biosynthetic gene clusters reveals vast potential of secondary metabolite production in Penicillium species.</title>
        <authorList>
            <person name="Nielsen J.C."/>
            <person name="Grijseels S."/>
            <person name="Prigent S."/>
            <person name="Ji B."/>
            <person name="Dainat J."/>
            <person name="Nielsen K.F."/>
            <person name="Frisvad J.C."/>
            <person name="Workman M."/>
            <person name="Nielsen J."/>
        </authorList>
    </citation>
    <scope>NUCLEOTIDE SEQUENCE [LARGE SCALE GENOMIC DNA]</scope>
    <source>
        <strain evidence="10">IBT 31321</strain>
    </source>
</reference>
<dbReference type="GO" id="GO:0016705">
    <property type="term" value="F:oxidoreductase activity, acting on paired donors, with incorporation or reduction of molecular oxygen"/>
    <property type="evidence" value="ECO:0007669"/>
    <property type="project" value="InterPro"/>
</dbReference>
<comment type="similarity">
    <text evidence="2">Belongs to the cytochrome P450 family.</text>
</comment>
<dbReference type="SUPFAM" id="SSF48264">
    <property type="entry name" value="Cytochrome P450"/>
    <property type="match status" value="1"/>
</dbReference>
<dbReference type="GO" id="GO:0020037">
    <property type="term" value="F:heme binding"/>
    <property type="evidence" value="ECO:0007669"/>
    <property type="project" value="InterPro"/>
</dbReference>
<evidence type="ECO:0000313" key="10">
    <source>
        <dbReference type="Proteomes" id="UP000191500"/>
    </source>
</evidence>
<dbReference type="InterPro" id="IPR036396">
    <property type="entry name" value="Cyt_P450_sf"/>
</dbReference>
<keyword evidence="7" id="KW-0503">Monooxygenase</keyword>
<dbReference type="STRING" id="36646.A0A1V6UYX4"/>
<protein>
    <recommendedName>
        <fullName evidence="11">Cytochrome P450 monooxygenase</fullName>
    </recommendedName>
</protein>
<dbReference type="InterPro" id="IPR002403">
    <property type="entry name" value="Cyt_P450_E_grp-IV"/>
</dbReference>
<evidence type="ECO:0000256" key="8">
    <source>
        <dbReference type="PIRSR" id="PIRSR602403-1"/>
    </source>
</evidence>
<dbReference type="EMBL" id="MDDG01000003">
    <property type="protein sequence ID" value="OQE43621.1"/>
    <property type="molecule type" value="Genomic_DNA"/>
</dbReference>
<evidence type="ECO:0000256" key="2">
    <source>
        <dbReference type="ARBA" id="ARBA00010617"/>
    </source>
</evidence>
<keyword evidence="6 8" id="KW-0408">Iron</keyword>
<dbReference type="InterPro" id="IPR001128">
    <property type="entry name" value="Cyt_P450"/>
</dbReference>
<dbReference type="Pfam" id="PF00067">
    <property type="entry name" value="p450"/>
    <property type="match status" value="1"/>
</dbReference>
<evidence type="ECO:0008006" key="11">
    <source>
        <dbReference type="Google" id="ProtNLM"/>
    </source>
</evidence>
<evidence type="ECO:0000256" key="1">
    <source>
        <dbReference type="ARBA" id="ARBA00001971"/>
    </source>
</evidence>
<dbReference type="PANTHER" id="PTHR24291">
    <property type="entry name" value="CYTOCHROME P450 FAMILY 4"/>
    <property type="match status" value="1"/>
</dbReference>
<keyword evidence="4 8" id="KW-0479">Metal-binding</keyword>
<dbReference type="PRINTS" id="PR00385">
    <property type="entry name" value="P450"/>
</dbReference>
<dbReference type="GO" id="GO:0005506">
    <property type="term" value="F:iron ion binding"/>
    <property type="evidence" value="ECO:0007669"/>
    <property type="project" value="InterPro"/>
</dbReference>
<gene>
    <name evidence="9" type="ORF">PENCOP_c003G06013</name>
</gene>
<comment type="cofactor">
    <cofactor evidence="1 8">
        <name>heme</name>
        <dbReference type="ChEBI" id="CHEBI:30413"/>
    </cofactor>
</comment>
<dbReference type="CDD" id="cd00302">
    <property type="entry name" value="cytochrome_P450"/>
    <property type="match status" value="1"/>
</dbReference>
<dbReference type="Gene3D" id="1.10.630.10">
    <property type="entry name" value="Cytochrome P450"/>
    <property type="match status" value="1"/>
</dbReference>
<dbReference type="PANTHER" id="PTHR24291:SF50">
    <property type="entry name" value="BIFUNCTIONAL ALBAFLAVENONE MONOOXYGENASE_TERPENE SYNTHASE"/>
    <property type="match status" value="1"/>
</dbReference>
<keyword evidence="5" id="KW-0560">Oxidoreductase</keyword>
<keyword evidence="3 8" id="KW-0349">Heme</keyword>
<dbReference type="GO" id="GO:0043386">
    <property type="term" value="P:mycotoxin biosynthetic process"/>
    <property type="evidence" value="ECO:0007669"/>
    <property type="project" value="UniProtKB-ARBA"/>
</dbReference>
<evidence type="ECO:0000313" key="9">
    <source>
        <dbReference type="EMBL" id="OQE43621.1"/>
    </source>
</evidence>
<evidence type="ECO:0000256" key="3">
    <source>
        <dbReference type="ARBA" id="ARBA00022617"/>
    </source>
</evidence>
<accession>A0A1V6UYX4</accession>
<proteinExistence type="inferred from homology"/>
<keyword evidence="10" id="KW-1185">Reference proteome</keyword>
<feature type="binding site" description="axial binding residue" evidence="8">
    <location>
        <position position="505"/>
    </location>
    <ligand>
        <name>heme</name>
        <dbReference type="ChEBI" id="CHEBI:30413"/>
    </ligand>
    <ligandPart>
        <name>Fe</name>
        <dbReference type="ChEBI" id="CHEBI:18248"/>
    </ligandPart>
</feature>
<evidence type="ECO:0000256" key="7">
    <source>
        <dbReference type="ARBA" id="ARBA00023033"/>
    </source>
</evidence>
<organism evidence="9 10">
    <name type="scientific">Penicillium coprophilum</name>
    <dbReference type="NCBI Taxonomy" id="36646"/>
    <lineage>
        <taxon>Eukaryota</taxon>
        <taxon>Fungi</taxon>
        <taxon>Dikarya</taxon>
        <taxon>Ascomycota</taxon>
        <taxon>Pezizomycotina</taxon>
        <taxon>Eurotiomycetes</taxon>
        <taxon>Eurotiomycetidae</taxon>
        <taxon>Eurotiales</taxon>
        <taxon>Aspergillaceae</taxon>
        <taxon>Penicillium</taxon>
    </lineage>
</organism>
<sequence length="561" mass="62862">MPVALAPNPDPVFYLIGDEVSTAQSVTLDSKWKIEDVKRAVGAVFHVAAPLGLTFHGENEQEFSTVEEILAATSSKATPIGLRVDGQAVQSPQGPEGLPLVGSFYEIFPDHLGNHYRLFRKYGHVIKTTNMGKTTYLTDSPEVAAVALTESVYMTKKINESHPLWGVKDNTAIFIGDTETENWRLAHKFLPPAMGPKAVRHYTPLMQECVRKSFAVFDELDAHGKSWNAYQYMVKLASQTIGKFSLGTDFEHFTDVDAPLHPIVTNIASLLSLNKKITSRGEWYRHLPFGDPARLKLVQRTIYSLLQEKIDLVKGSGIDGMPMNQAAVEASCVVDYLLNTVDESGHKFPEGLIVANMLIVTGAGFTTTSALMSWLLYCLVTYEGAQDRLYEELCERGVANTDKPVDWTPEFAHSLTFLDCFVKETQRLHNASFQPGRTTKTDVVLPGGYRLPPDSVIVPNLYSIHTNPEVWRDPFRFDPDRWTSEETKNKHRCAYIPFATGPRGCIGFNFALLEVKILLSELVSRYEFTREGLEAVEYDPEFQLIRPLNFYVRAKKRNAAA</sequence>
<name>A0A1V6UYX4_9EURO</name>
<dbReference type="InterPro" id="IPR050196">
    <property type="entry name" value="Cytochrome_P450_Monoox"/>
</dbReference>
<dbReference type="Proteomes" id="UP000191500">
    <property type="component" value="Unassembled WGS sequence"/>
</dbReference>
<evidence type="ECO:0000256" key="4">
    <source>
        <dbReference type="ARBA" id="ARBA00022723"/>
    </source>
</evidence>
<evidence type="ECO:0000256" key="6">
    <source>
        <dbReference type="ARBA" id="ARBA00023004"/>
    </source>
</evidence>
<dbReference type="FunFam" id="1.10.630.10:FF:000090">
    <property type="entry name" value="Cytochrome P450 monooxygenase"/>
    <property type="match status" value="1"/>
</dbReference>
<evidence type="ECO:0000256" key="5">
    <source>
        <dbReference type="ARBA" id="ARBA00023002"/>
    </source>
</evidence>
<dbReference type="GO" id="GO:0004497">
    <property type="term" value="F:monooxygenase activity"/>
    <property type="evidence" value="ECO:0007669"/>
    <property type="project" value="UniProtKB-KW"/>
</dbReference>
<dbReference type="PRINTS" id="PR00465">
    <property type="entry name" value="EP450IV"/>
</dbReference>
<comment type="caution">
    <text evidence="9">The sequence shown here is derived from an EMBL/GenBank/DDBJ whole genome shotgun (WGS) entry which is preliminary data.</text>
</comment>
<dbReference type="AlphaFoldDB" id="A0A1V6UYX4"/>